<evidence type="ECO:0000259" key="2">
    <source>
        <dbReference type="Pfam" id="PF05225"/>
    </source>
</evidence>
<dbReference type="InterPro" id="IPR009057">
    <property type="entry name" value="Homeodomain-like_sf"/>
</dbReference>
<feature type="domain" description="HTH psq-type" evidence="2">
    <location>
        <begin position="104"/>
        <end position="137"/>
    </location>
</feature>
<dbReference type="GO" id="GO:0003677">
    <property type="term" value="F:DNA binding"/>
    <property type="evidence" value="ECO:0007669"/>
    <property type="project" value="InterPro"/>
</dbReference>
<organism evidence="3 4">
    <name type="scientific">Stichopus japonicus</name>
    <name type="common">Sea cucumber</name>
    <dbReference type="NCBI Taxonomy" id="307972"/>
    <lineage>
        <taxon>Eukaryota</taxon>
        <taxon>Metazoa</taxon>
        <taxon>Echinodermata</taxon>
        <taxon>Eleutherozoa</taxon>
        <taxon>Echinozoa</taxon>
        <taxon>Holothuroidea</taxon>
        <taxon>Aspidochirotacea</taxon>
        <taxon>Aspidochirotida</taxon>
        <taxon>Stichopodidae</taxon>
        <taxon>Apostichopus</taxon>
    </lineage>
</organism>
<dbReference type="Proteomes" id="UP000230750">
    <property type="component" value="Unassembled WGS sequence"/>
</dbReference>
<reference evidence="3 4" key="1">
    <citation type="journal article" date="2017" name="PLoS Biol.">
        <title>The sea cucumber genome provides insights into morphological evolution and visceral regeneration.</title>
        <authorList>
            <person name="Zhang X."/>
            <person name="Sun L."/>
            <person name="Yuan J."/>
            <person name="Sun Y."/>
            <person name="Gao Y."/>
            <person name="Zhang L."/>
            <person name="Li S."/>
            <person name="Dai H."/>
            <person name="Hamel J.F."/>
            <person name="Liu C."/>
            <person name="Yu Y."/>
            <person name="Liu S."/>
            <person name="Lin W."/>
            <person name="Guo K."/>
            <person name="Jin S."/>
            <person name="Xu P."/>
            <person name="Storey K.B."/>
            <person name="Huan P."/>
            <person name="Zhang T."/>
            <person name="Zhou Y."/>
            <person name="Zhang J."/>
            <person name="Lin C."/>
            <person name="Li X."/>
            <person name="Xing L."/>
            <person name="Huo D."/>
            <person name="Sun M."/>
            <person name="Wang L."/>
            <person name="Mercier A."/>
            <person name="Li F."/>
            <person name="Yang H."/>
            <person name="Xiang J."/>
        </authorList>
    </citation>
    <scope>NUCLEOTIDE SEQUENCE [LARGE SCALE GENOMIC DNA]</scope>
    <source>
        <strain evidence="3">Shaxun</strain>
        <tissue evidence="3">Muscle</tissue>
    </source>
</reference>
<accession>A0A2G8KZ69</accession>
<dbReference type="Pfam" id="PF05225">
    <property type="entry name" value="HTH_psq"/>
    <property type="match status" value="1"/>
</dbReference>
<feature type="compositionally biased region" description="Basic and acidic residues" evidence="1">
    <location>
        <begin position="176"/>
        <end position="188"/>
    </location>
</feature>
<feature type="compositionally biased region" description="Polar residues" evidence="1">
    <location>
        <begin position="163"/>
        <end position="175"/>
    </location>
</feature>
<evidence type="ECO:0000313" key="3">
    <source>
        <dbReference type="EMBL" id="PIK53265.1"/>
    </source>
</evidence>
<evidence type="ECO:0000313" key="4">
    <source>
        <dbReference type="Proteomes" id="UP000230750"/>
    </source>
</evidence>
<protein>
    <recommendedName>
        <fullName evidence="2">HTH psq-type domain-containing protein</fullName>
    </recommendedName>
</protein>
<dbReference type="OrthoDB" id="71166at2759"/>
<proteinExistence type="predicted"/>
<sequence>MPIFTVSSSFFQLIPVSSGRNWKKPGRNLEETWKKQVSSSFFHVPGRNRFLPEETEPCCTAITVAFISLTSVTQLREKQEFFGSEILEMLRARRPRPPYRAYSQENLVEALNKIQNGGNCVRATSKQYDIPKTTLLDKLSGKRPVYTTQGPKPVMTPEEETRSSVGKSVYETSPEISERAGEALGKERAMLSSSKLEECVCKV</sequence>
<comment type="caution">
    <text evidence="3">The sequence shown here is derived from an EMBL/GenBank/DDBJ whole genome shotgun (WGS) entry which is preliminary data.</text>
</comment>
<dbReference type="EMBL" id="MRZV01000294">
    <property type="protein sequence ID" value="PIK53265.1"/>
    <property type="molecule type" value="Genomic_DNA"/>
</dbReference>
<dbReference type="AlphaFoldDB" id="A0A2G8KZ69"/>
<gene>
    <name evidence="3" type="ORF">BSL78_09839</name>
</gene>
<name>A0A2G8KZ69_STIJA</name>
<dbReference type="SUPFAM" id="SSF46689">
    <property type="entry name" value="Homeodomain-like"/>
    <property type="match status" value="1"/>
</dbReference>
<keyword evidence="4" id="KW-1185">Reference proteome</keyword>
<evidence type="ECO:0000256" key="1">
    <source>
        <dbReference type="SAM" id="MobiDB-lite"/>
    </source>
</evidence>
<dbReference type="InterPro" id="IPR007889">
    <property type="entry name" value="HTH_Psq"/>
</dbReference>
<feature type="region of interest" description="Disordered" evidence="1">
    <location>
        <begin position="143"/>
        <end position="188"/>
    </location>
</feature>
<dbReference type="Gene3D" id="1.10.10.60">
    <property type="entry name" value="Homeodomain-like"/>
    <property type="match status" value="1"/>
</dbReference>